<comment type="similarity">
    <text evidence="1">Belongs to the CCR4/nocturin family.</text>
</comment>
<evidence type="ECO:0000256" key="3">
    <source>
        <dbReference type="SAM" id="MobiDB-lite"/>
    </source>
</evidence>
<dbReference type="Proteomes" id="UP001222932">
    <property type="component" value="Unassembled WGS sequence"/>
</dbReference>
<reference evidence="5" key="1">
    <citation type="journal article" date="2023" name="BMC Genomics">
        <title>Chromosome-level genome assemblies of Cutaneotrichosporon spp. (Trichosporonales, Basidiomycota) reveal imbalanced evolution between nucleotide sequences and chromosome synteny.</title>
        <authorList>
            <person name="Kobayashi Y."/>
            <person name="Kayamori A."/>
            <person name="Aoki K."/>
            <person name="Shiwa Y."/>
            <person name="Matsutani M."/>
            <person name="Fujita N."/>
            <person name="Sugita T."/>
            <person name="Iwasaki W."/>
            <person name="Tanaka N."/>
            <person name="Takashima M."/>
        </authorList>
    </citation>
    <scope>NUCLEOTIDE SEQUENCE</scope>
    <source>
        <strain evidence="5">HIS016</strain>
    </source>
</reference>
<name>A0AAD3TP49_9TREE</name>
<evidence type="ECO:0000313" key="6">
    <source>
        <dbReference type="Proteomes" id="UP001222932"/>
    </source>
</evidence>
<feature type="region of interest" description="Disordered" evidence="3">
    <location>
        <begin position="284"/>
        <end position="327"/>
    </location>
</feature>
<dbReference type="GO" id="GO:0000175">
    <property type="term" value="F:3'-5'-RNA exonuclease activity"/>
    <property type="evidence" value="ECO:0007669"/>
    <property type="project" value="TreeGrafter"/>
</dbReference>
<dbReference type="PANTHER" id="PTHR12121">
    <property type="entry name" value="CARBON CATABOLITE REPRESSOR PROTEIN 4"/>
    <property type="match status" value="1"/>
</dbReference>
<dbReference type="AlphaFoldDB" id="A0AAD3TP49"/>
<organism evidence="5 6">
    <name type="scientific">Cutaneotrichosporon spelunceum</name>
    <dbReference type="NCBI Taxonomy" id="1672016"/>
    <lineage>
        <taxon>Eukaryota</taxon>
        <taxon>Fungi</taxon>
        <taxon>Dikarya</taxon>
        <taxon>Basidiomycota</taxon>
        <taxon>Agaricomycotina</taxon>
        <taxon>Tremellomycetes</taxon>
        <taxon>Trichosporonales</taxon>
        <taxon>Trichosporonaceae</taxon>
        <taxon>Cutaneotrichosporon</taxon>
    </lineage>
</organism>
<protein>
    <recommendedName>
        <fullName evidence="4">Endonuclease/exonuclease/phosphatase domain-containing protein</fullName>
    </recommendedName>
</protein>
<feature type="domain" description="Endonuclease/exonuclease/phosphatase" evidence="4">
    <location>
        <begin position="65"/>
        <end position="432"/>
    </location>
</feature>
<evidence type="ECO:0000259" key="4">
    <source>
        <dbReference type="Pfam" id="PF03372"/>
    </source>
</evidence>
<dbReference type="Pfam" id="PF03372">
    <property type="entry name" value="Exo_endo_phos"/>
    <property type="match status" value="1"/>
</dbReference>
<evidence type="ECO:0000256" key="2">
    <source>
        <dbReference type="ARBA" id="ARBA00022801"/>
    </source>
</evidence>
<dbReference type="InterPro" id="IPR036691">
    <property type="entry name" value="Endo/exonu/phosph_ase_sf"/>
</dbReference>
<reference evidence="5" key="2">
    <citation type="submission" date="2023-06" db="EMBL/GenBank/DDBJ databases">
        <authorList>
            <person name="Kobayashi Y."/>
            <person name="Kayamori A."/>
            <person name="Aoki K."/>
            <person name="Shiwa Y."/>
            <person name="Fujita N."/>
            <person name="Sugita T."/>
            <person name="Iwasaki W."/>
            <person name="Tanaka N."/>
            <person name="Takashima M."/>
        </authorList>
    </citation>
    <scope>NUCLEOTIDE SEQUENCE</scope>
    <source>
        <strain evidence="5">HIS016</strain>
    </source>
</reference>
<evidence type="ECO:0000256" key="1">
    <source>
        <dbReference type="ARBA" id="ARBA00010774"/>
    </source>
</evidence>
<sequence length="443" mass="48590">MPPPPHLTAAQLAKQAERKAAKLARKAAMDNPRQLTPDEAARRRILERSWIRVARPTGTHTARVVTWNMLAQTLVRRELFPGSDCLRWSDRKAMLQAEMERHADADVICLQECDRLADLRASVPGHEAVETRGPGKLHGLVVLYRTARWRVRASRAVQLDLEHLHPGQGAEARGGSRATKNMCLIVALEDTGTGQGIVVATAHLFWHPKFEYERTRQIIVLLRAMRRLQVEEGIESWPAMLAGDLNSQPAEAAYQILAAPGAPLHPDLAESLNLSRLVHTNVSSIGMETEPPSESASGTMTPKEKDDEDELPDTNERSIANTRAPVPGDGIATLDELLVMAAELLPTPARSAYGVSKWEGETYGARGGFKNATGAGRGEPAYTCFTPLYKLTLDYLFMLPGKDVEFTQLLEPPKVADLGEGLPRKGISASDHLPLACEIAWTP</sequence>
<keyword evidence="2" id="KW-0378">Hydrolase</keyword>
<dbReference type="EMBL" id="BTCM01000001">
    <property type="protein sequence ID" value="GMK54167.1"/>
    <property type="molecule type" value="Genomic_DNA"/>
</dbReference>
<gene>
    <name evidence="5" type="primary">NGL2</name>
    <name evidence="5" type="ORF">CspeluHIS016_0107530</name>
</gene>
<dbReference type="Gene3D" id="3.60.10.10">
    <property type="entry name" value="Endonuclease/exonuclease/phosphatase"/>
    <property type="match status" value="1"/>
</dbReference>
<dbReference type="PANTHER" id="PTHR12121:SF45">
    <property type="entry name" value="NOCTURNIN"/>
    <property type="match status" value="1"/>
</dbReference>
<dbReference type="InterPro" id="IPR050410">
    <property type="entry name" value="CCR4/nocturin_mRNA_transcr"/>
</dbReference>
<dbReference type="GO" id="GO:0006139">
    <property type="term" value="P:nucleobase-containing compound metabolic process"/>
    <property type="evidence" value="ECO:0007669"/>
    <property type="project" value="UniProtKB-ARBA"/>
</dbReference>
<accession>A0AAD3TP49</accession>
<dbReference type="SUPFAM" id="SSF56219">
    <property type="entry name" value="DNase I-like"/>
    <property type="match status" value="1"/>
</dbReference>
<proteinExistence type="inferred from homology"/>
<dbReference type="InterPro" id="IPR005135">
    <property type="entry name" value="Endo/exonuclease/phosphatase"/>
</dbReference>
<feature type="compositionally biased region" description="Polar residues" evidence="3">
    <location>
        <begin position="284"/>
        <end position="300"/>
    </location>
</feature>
<evidence type="ECO:0000313" key="5">
    <source>
        <dbReference type="EMBL" id="GMK54167.1"/>
    </source>
</evidence>
<keyword evidence="6" id="KW-1185">Reference proteome</keyword>
<comment type="caution">
    <text evidence="5">The sequence shown here is derived from an EMBL/GenBank/DDBJ whole genome shotgun (WGS) entry which is preliminary data.</text>
</comment>